<evidence type="ECO:0000313" key="1">
    <source>
        <dbReference type="EMBL" id="MEI5993634.1"/>
    </source>
</evidence>
<dbReference type="EMBL" id="NGLE01000003">
    <property type="protein sequence ID" value="OTO07985.1"/>
    <property type="molecule type" value="Genomic_DNA"/>
</dbReference>
<reference evidence="1 3" key="2">
    <citation type="submission" date="2018-07" db="EMBL/GenBank/DDBJ databases">
        <title>The Genome Sequence of Enterococcus sp. DIV0659b.</title>
        <authorList>
            <consortium name="The Broad Institute Genomics Platform"/>
            <consortium name="The Broad Institute Genomic Center for Infectious Diseases"/>
            <person name="Earl A."/>
            <person name="Manson A."/>
            <person name="Schwartman J."/>
            <person name="Gilmore M."/>
            <person name="Abouelleil A."/>
            <person name="Cao P."/>
            <person name="Chapman S."/>
            <person name="Cusick C."/>
            <person name="Shea T."/>
            <person name="Young S."/>
            <person name="Neafsey D."/>
            <person name="Nusbaum C."/>
            <person name="Birren B."/>
        </authorList>
    </citation>
    <scope>NUCLEOTIDE SEQUENCE [LARGE SCALE GENOMIC DNA]</scope>
    <source>
        <strain evidence="1 3">4G2_DIV0659</strain>
    </source>
</reference>
<organism evidence="2">
    <name type="scientific">Candidatus Enterococcus mansonii</name>
    <dbReference type="NCBI Taxonomy" id="1834181"/>
    <lineage>
        <taxon>Bacteria</taxon>
        <taxon>Bacillati</taxon>
        <taxon>Bacillota</taxon>
        <taxon>Bacilli</taxon>
        <taxon>Lactobacillales</taxon>
        <taxon>Enterococcaceae</taxon>
        <taxon>Enterococcus</taxon>
    </lineage>
</organism>
<sequence length="142" mass="15254">MLFGKKNPVNILSGGSWIFPKAKDNVVVSVKRGSNNMIGFSYKSLDKFFYLREIIMENVSPDSGKAQLAGAAFGAAKSLLTGGGLGDARSSAIRGKKLGKEIVGTSTAKLILFDPEENNEFQITIDCSAETHSMLSNYIVSE</sequence>
<dbReference type="OrthoDB" id="9975594at2"/>
<protein>
    <submittedName>
        <fullName evidence="2">Uncharacterized protein</fullName>
    </submittedName>
</protein>
<dbReference type="EMBL" id="NGLE02000001">
    <property type="protein sequence ID" value="MEI5993634.1"/>
    <property type="molecule type" value="Genomic_DNA"/>
</dbReference>
<name>A0A242CCK0_9ENTE</name>
<keyword evidence="3" id="KW-1185">Reference proteome</keyword>
<accession>A0A242CCK0</accession>
<evidence type="ECO:0000313" key="3">
    <source>
        <dbReference type="Proteomes" id="UP000195139"/>
    </source>
</evidence>
<dbReference type="RefSeq" id="WP_086331127.1">
    <property type="nucleotide sequence ID" value="NZ_NGLE02000001.1"/>
</dbReference>
<comment type="caution">
    <text evidence="2">The sequence shown here is derived from an EMBL/GenBank/DDBJ whole genome shotgun (WGS) entry which is preliminary data.</text>
</comment>
<gene>
    <name evidence="1" type="ORF">A5880_001181</name>
    <name evidence="2" type="ORF">A5880_002255</name>
</gene>
<evidence type="ECO:0000313" key="2">
    <source>
        <dbReference type="EMBL" id="OTO07985.1"/>
    </source>
</evidence>
<reference evidence="2" key="1">
    <citation type="submission" date="2017-05" db="EMBL/GenBank/DDBJ databases">
        <title>The Genome Sequence of Enterococcus sp. 4G2_DIV0659.</title>
        <authorList>
            <consortium name="The Broad Institute Genomics Platform"/>
            <consortium name="The Broad Institute Genomic Center for Infectious Diseases"/>
            <person name="Earl A."/>
            <person name="Manson A."/>
            <person name="Schwartman J."/>
            <person name="Gilmore M."/>
            <person name="Abouelleil A."/>
            <person name="Cao P."/>
            <person name="Chapman S."/>
            <person name="Cusick C."/>
            <person name="Shea T."/>
            <person name="Young S."/>
            <person name="Neafsey D."/>
            <person name="Nusbaum C."/>
            <person name="Birren B."/>
        </authorList>
    </citation>
    <scope>NUCLEOTIDE SEQUENCE [LARGE SCALE GENOMIC DNA]</scope>
    <source>
        <strain evidence="2">4G2_DIV0659</strain>
    </source>
</reference>
<dbReference type="AlphaFoldDB" id="A0A242CCK0"/>
<dbReference type="Proteomes" id="UP000195139">
    <property type="component" value="Unassembled WGS sequence"/>
</dbReference>
<proteinExistence type="predicted"/>